<dbReference type="RefSeq" id="WP_249316733.1">
    <property type="nucleotide sequence ID" value="NZ_JACRSR010000003.1"/>
</dbReference>
<protein>
    <submittedName>
        <fullName evidence="2">DUF5048 domain-containing protein</fullName>
    </submittedName>
</protein>
<sequence>MSYMPKTQDVNLLQQTNRAIFSKVELLSHDFKILDSLEGNTLNYSISIDADSDIRRTCSLSLYVQNASFTPSSSSRIWMDKFLRIYMGLKDQRTQQTIWYGQGIFIIDGASYSFDASTQELSLSCSDLMSVLVNTCYNPQMVSEITIPAGSSARSVLISLLETLDSAIPYRIDDLGAIPYDLVFSLGTTLYEIMAKIRDLYPGWEFFFDTNGTFVFEAIPSGSSDPVVLDDTILQSLVVNESTDYDFSEVKNRVAVYGRTLDDGTQIYGEAKDTLTDSPFSISRIGERMEVLSGGDYDLITTNDLAQQRADYELWRLTRLNDGMSLETIAIYWLDVNQKIAYTSKITGVSAEYLIKQIAYSSTDTTMSLDMIKFYPTLPE</sequence>
<dbReference type="AlphaFoldDB" id="A0A926D3W8"/>
<dbReference type="Proteomes" id="UP000623172">
    <property type="component" value="Unassembled WGS sequence"/>
</dbReference>
<comment type="caution">
    <text evidence="2">The sequence shown here is derived from an EMBL/GenBank/DDBJ whole genome shotgun (WGS) entry which is preliminary data.</text>
</comment>
<keyword evidence="3" id="KW-1185">Reference proteome</keyword>
<organism evidence="2 3">
    <name type="scientific">Gehongia tenuis</name>
    <dbReference type="NCBI Taxonomy" id="2763655"/>
    <lineage>
        <taxon>Bacteria</taxon>
        <taxon>Bacillati</taxon>
        <taxon>Bacillota</taxon>
        <taxon>Clostridia</taxon>
        <taxon>Christensenellales</taxon>
        <taxon>Christensenellaceae</taxon>
        <taxon>Gehongia</taxon>
    </lineage>
</organism>
<accession>A0A926D3W8</accession>
<dbReference type="Pfam" id="PF16467">
    <property type="entry name" value="DUF5048"/>
    <property type="match status" value="1"/>
</dbReference>
<name>A0A926D3W8_9FIRM</name>
<feature type="domain" description="DUF5048" evidence="1">
    <location>
        <begin position="277"/>
        <end position="377"/>
    </location>
</feature>
<evidence type="ECO:0000313" key="3">
    <source>
        <dbReference type="Proteomes" id="UP000623172"/>
    </source>
</evidence>
<dbReference type="InterPro" id="IPR032489">
    <property type="entry name" value="DUF5048"/>
</dbReference>
<gene>
    <name evidence="2" type="ORF">H8696_08705</name>
</gene>
<dbReference type="EMBL" id="JACRSR010000003">
    <property type="protein sequence ID" value="MBC8531925.1"/>
    <property type="molecule type" value="Genomic_DNA"/>
</dbReference>
<evidence type="ECO:0000259" key="1">
    <source>
        <dbReference type="Pfam" id="PF16467"/>
    </source>
</evidence>
<proteinExistence type="predicted"/>
<reference evidence="2" key="1">
    <citation type="submission" date="2020-08" db="EMBL/GenBank/DDBJ databases">
        <title>Genome public.</title>
        <authorList>
            <person name="Liu C."/>
            <person name="Sun Q."/>
        </authorList>
    </citation>
    <scope>NUCLEOTIDE SEQUENCE</scope>
    <source>
        <strain evidence="2">NSJ-53</strain>
    </source>
</reference>
<evidence type="ECO:0000313" key="2">
    <source>
        <dbReference type="EMBL" id="MBC8531925.1"/>
    </source>
</evidence>